<dbReference type="AlphaFoldDB" id="A0A397T437"/>
<keyword evidence="3" id="KW-1185">Reference proteome</keyword>
<name>A0A397T437_9GLOM</name>
<accession>A0A397T437</accession>
<dbReference type="GO" id="GO:0005524">
    <property type="term" value="F:ATP binding"/>
    <property type="evidence" value="ECO:0007669"/>
    <property type="project" value="InterPro"/>
</dbReference>
<keyword evidence="2" id="KW-0808">Transferase</keyword>
<reference evidence="2 3" key="1">
    <citation type="submission" date="2018-06" db="EMBL/GenBank/DDBJ databases">
        <title>Comparative genomics reveals the genomic features of Rhizophagus irregularis, R. cerebriforme, R. diaphanum and Gigaspora rosea, and their symbiotic lifestyle signature.</title>
        <authorList>
            <person name="Morin E."/>
            <person name="San Clemente H."/>
            <person name="Chen E.C.H."/>
            <person name="De La Providencia I."/>
            <person name="Hainaut M."/>
            <person name="Kuo A."/>
            <person name="Kohler A."/>
            <person name="Murat C."/>
            <person name="Tang N."/>
            <person name="Roy S."/>
            <person name="Loubradou J."/>
            <person name="Henrissat B."/>
            <person name="Grigoriev I.V."/>
            <person name="Corradi N."/>
            <person name="Roux C."/>
            <person name="Martin F.M."/>
        </authorList>
    </citation>
    <scope>NUCLEOTIDE SEQUENCE [LARGE SCALE GENOMIC DNA]</scope>
    <source>
        <strain evidence="2 3">DAOM 227022</strain>
    </source>
</reference>
<dbReference type="PROSITE" id="PS50011">
    <property type="entry name" value="PROTEIN_KINASE_DOM"/>
    <property type="match status" value="1"/>
</dbReference>
<gene>
    <name evidence="2" type="ORF">C1645_724399</name>
</gene>
<organism evidence="2 3">
    <name type="scientific">Glomus cerebriforme</name>
    <dbReference type="NCBI Taxonomy" id="658196"/>
    <lineage>
        <taxon>Eukaryota</taxon>
        <taxon>Fungi</taxon>
        <taxon>Fungi incertae sedis</taxon>
        <taxon>Mucoromycota</taxon>
        <taxon>Glomeromycotina</taxon>
        <taxon>Glomeromycetes</taxon>
        <taxon>Glomerales</taxon>
        <taxon>Glomeraceae</taxon>
        <taxon>Glomus</taxon>
    </lineage>
</organism>
<protein>
    <submittedName>
        <fullName evidence="2">Kinase-like domain-containing protein</fullName>
    </submittedName>
</protein>
<evidence type="ECO:0000313" key="3">
    <source>
        <dbReference type="Proteomes" id="UP000265703"/>
    </source>
</evidence>
<dbReference type="OrthoDB" id="346907at2759"/>
<dbReference type="Pfam" id="PF07714">
    <property type="entry name" value="PK_Tyr_Ser-Thr"/>
    <property type="match status" value="1"/>
</dbReference>
<dbReference type="Gene3D" id="1.10.510.10">
    <property type="entry name" value="Transferase(Phosphotransferase) domain 1"/>
    <property type="match status" value="1"/>
</dbReference>
<keyword evidence="2" id="KW-0418">Kinase</keyword>
<dbReference type="Proteomes" id="UP000265703">
    <property type="component" value="Unassembled WGS sequence"/>
</dbReference>
<dbReference type="PANTHER" id="PTHR44329">
    <property type="entry name" value="SERINE/THREONINE-PROTEIN KINASE TNNI3K-RELATED"/>
    <property type="match status" value="1"/>
</dbReference>
<dbReference type="InterPro" id="IPR001245">
    <property type="entry name" value="Ser-Thr/Tyr_kinase_cat_dom"/>
</dbReference>
<dbReference type="InterPro" id="IPR000719">
    <property type="entry name" value="Prot_kinase_dom"/>
</dbReference>
<dbReference type="SUPFAM" id="SSF56112">
    <property type="entry name" value="Protein kinase-like (PK-like)"/>
    <property type="match status" value="1"/>
</dbReference>
<dbReference type="GO" id="GO:0004674">
    <property type="term" value="F:protein serine/threonine kinase activity"/>
    <property type="evidence" value="ECO:0007669"/>
    <property type="project" value="TreeGrafter"/>
</dbReference>
<feature type="domain" description="Protein kinase" evidence="1">
    <location>
        <begin position="1"/>
        <end position="176"/>
    </location>
</feature>
<sequence length="370" mass="43042">MDTDLREYLQHQRTWKEKINVAYDIIEALYRIHKGNAIHRDLHSGNILYLQDKNLWYISDLGFCGPVDRPLKSIYGNLPYIAPEVIVGKEYTFKSDIYSFGILMWEISSGQTPFNNYEHNYDLAIKIVNGMRPEIVSTIPLDYENLMKQCWDANPLNRPNINDVVSKIKKMWKESLNNITNIFECDQVSQTNVCSNSELHSLSKLYQFKNLPKPRNASEEQQEGEEFYDNPYDFSIFADNFENSDNPNLHLKGQDDLDDLEISKNEEEIINENKIYNKPNFYSDEQDYLKNSKGENEIYNNPNLHSDEQNDLEIPEGVGNLIKSSTIEGTCEKEIHNNPNFCSENKEDNLKILKGNDQSEKLIKSNIIKD</sequence>
<evidence type="ECO:0000259" key="1">
    <source>
        <dbReference type="PROSITE" id="PS50011"/>
    </source>
</evidence>
<dbReference type="InterPro" id="IPR011009">
    <property type="entry name" value="Kinase-like_dom_sf"/>
</dbReference>
<comment type="caution">
    <text evidence="2">The sequence shown here is derived from an EMBL/GenBank/DDBJ whole genome shotgun (WGS) entry which is preliminary data.</text>
</comment>
<proteinExistence type="predicted"/>
<evidence type="ECO:0000313" key="2">
    <source>
        <dbReference type="EMBL" id="RIA91065.1"/>
    </source>
</evidence>
<dbReference type="InterPro" id="IPR051681">
    <property type="entry name" value="Ser/Thr_Kinases-Pseudokinases"/>
</dbReference>
<dbReference type="EMBL" id="QKYT01000163">
    <property type="protein sequence ID" value="RIA91065.1"/>
    <property type="molecule type" value="Genomic_DNA"/>
</dbReference>